<keyword evidence="4 6" id="KW-0413">Isomerase</keyword>
<dbReference type="GO" id="GO:0005634">
    <property type="term" value="C:nucleus"/>
    <property type="evidence" value="ECO:0007669"/>
    <property type="project" value="UniProtKB-SubCell"/>
</dbReference>
<dbReference type="NCBIfam" id="TIGR00512">
    <property type="entry name" value="salvage_mtnA"/>
    <property type="match status" value="1"/>
</dbReference>
<keyword evidence="3 6" id="KW-0486">Methionine biosynthesis</keyword>
<dbReference type="Gene3D" id="3.40.50.10470">
    <property type="entry name" value="Translation initiation factor eif-2b, domain 2"/>
    <property type="match status" value="1"/>
</dbReference>
<evidence type="ECO:0000256" key="3">
    <source>
        <dbReference type="ARBA" id="ARBA00023167"/>
    </source>
</evidence>
<reference evidence="7 8" key="1">
    <citation type="submission" date="2016-03" db="EMBL/GenBank/DDBJ databases">
        <title>Cyphomyrmex costatus WGS genome.</title>
        <authorList>
            <person name="Nygaard S."/>
            <person name="Hu H."/>
            <person name="Boomsma J."/>
            <person name="Zhang G."/>
        </authorList>
    </citation>
    <scope>NUCLEOTIDE SEQUENCE [LARGE SCALE GENOMIC DNA]</scope>
    <source>
        <strain evidence="7">MS0001</strain>
        <tissue evidence="7">Whole body</tissue>
    </source>
</reference>
<evidence type="ECO:0000256" key="5">
    <source>
        <dbReference type="ARBA" id="ARBA00023242"/>
    </source>
</evidence>
<dbReference type="EC" id="5.3.1.23" evidence="6"/>
<dbReference type="GO" id="GO:0019509">
    <property type="term" value="P:L-methionine salvage from methylthioadenosine"/>
    <property type="evidence" value="ECO:0007669"/>
    <property type="project" value="UniProtKB-UniRule"/>
</dbReference>
<gene>
    <name evidence="7" type="ORF">ALC62_00499</name>
</gene>
<dbReference type="Gene3D" id="1.20.120.420">
    <property type="entry name" value="translation initiation factor eif-2b, domain 1"/>
    <property type="match status" value="1"/>
</dbReference>
<dbReference type="InterPro" id="IPR042529">
    <property type="entry name" value="IF_2B-like_C"/>
</dbReference>
<proteinExistence type="inferred from homology"/>
<evidence type="ECO:0000313" key="7">
    <source>
        <dbReference type="EMBL" id="KYN08515.1"/>
    </source>
</evidence>
<comment type="subcellular location">
    <subcellularLocation>
        <location evidence="6">Cytoplasm</location>
    </subcellularLocation>
    <subcellularLocation>
        <location evidence="6">Nucleus</location>
    </subcellularLocation>
</comment>
<evidence type="ECO:0000256" key="4">
    <source>
        <dbReference type="ARBA" id="ARBA00023235"/>
    </source>
</evidence>
<comment type="catalytic activity">
    <reaction evidence="6">
        <text>5-(methylsulfanyl)-alpha-D-ribose 1-phosphate = 5-(methylsulfanyl)-D-ribulose 1-phosphate</text>
        <dbReference type="Rhea" id="RHEA:19989"/>
        <dbReference type="ChEBI" id="CHEBI:58533"/>
        <dbReference type="ChEBI" id="CHEBI:58548"/>
        <dbReference type="EC" id="5.3.1.23"/>
    </reaction>
</comment>
<dbReference type="PANTHER" id="PTHR43475:SF1">
    <property type="entry name" value="METHYLTHIORIBOSE-1-PHOSPHATE ISOMERASE"/>
    <property type="match status" value="1"/>
</dbReference>
<evidence type="ECO:0000256" key="1">
    <source>
        <dbReference type="ARBA" id="ARBA00022490"/>
    </source>
</evidence>
<dbReference type="Proteomes" id="UP000078542">
    <property type="component" value="Unassembled WGS sequence"/>
</dbReference>
<dbReference type="UniPathway" id="UPA00904">
    <property type="reaction ID" value="UER00874"/>
</dbReference>
<evidence type="ECO:0000256" key="6">
    <source>
        <dbReference type="HAMAP-Rule" id="MF_03119"/>
    </source>
</evidence>
<keyword evidence="1 6" id="KW-0963">Cytoplasm</keyword>
<organism evidence="7 8">
    <name type="scientific">Cyphomyrmex costatus</name>
    <dbReference type="NCBI Taxonomy" id="456900"/>
    <lineage>
        <taxon>Eukaryota</taxon>
        <taxon>Metazoa</taxon>
        <taxon>Ecdysozoa</taxon>
        <taxon>Arthropoda</taxon>
        <taxon>Hexapoda</taxon>
        <taxon>Insecta</taxon>
        <taxon>Pterygota</taxon>
        <taxon>Neoptera</taxon>
        <taxon>Endopterygota</taxon>
        <taxon>Hymenoptera</taxon>
        <taxon>Apocrita</taxon>
        <taxon>Aculeata</taxon>
        <taxon>Formicoidea</taxon>
        <taxon>Formicidae</taxon>
        <taxon>Myrmicinae</taxon>
        <taxon>Cyphomyrmex</taxon>
    </lineage>
</organism>
<dbReference type="SUPFAM" id="SSF100950">
    <property type="entry name" value="NagB/RpiA/CoA transferase-like"/>
    <property type="match status" value="1"/>
</dbReference>
<dbReference type="KEGG" id="ccoa:108773259"/>
<dbReference type="FunFam" id="3.40.50.10470:FF:000003">
    <property type="entry name" value="Methylthioribose-1-phosphate isomerase"/>
    <property type="match status" value="1"/>
</dbReference>
<dbReference type="EMBL" id="KQ976760">
    <property type="protein sequence ID" value="KYN08515.1"/>
    <property type="molecule type" value="Genomic_DNA"/>
</dbReference>
<name>A0A195D6J3_9HYME</name>
<keyword evidence="2 6" id="KW-0028">Amino-acid biosynthesis</keyword>
<sequence length="380" mass="41896">MTLETIKWNRADGKLEILDQTLVPTTISYIEIKGVKDGWNAINKMQVRGAPAIAMVGCLSMAVELLQHPGIYNDKDALFRDITDKMDYLVTARPTAVNLKLEAEGCKNLAEHMRVNFICHDIDFMIKNFIEHVDFKLRTDVKDNKSIGKFGADEILRNVPEGSSVTILTHCNTGSFATMGYGTALGVIRSLHEKGRLEHVYCTETRPYNQGARLTAFELVHDKIPATLICDNMVAALMKTKKITAVVVGADTVVGNGDTANKIGTYQIAILAKHHDIPFYVAAPLSSIDGKLSSGDQIIIEERPEREMTHINDMRIAAEGITCWNPAFDVTPASLITGIITNAGVSKPSDILDFIAKYIGITRDTLMELQHLSMNCDDDS</sequence>
<feature type="site" description="Transition state stabilizer" evidence="6">
    <location>
        <position position="171"/>
    </location>
</feature>
<protein>
    <recommendedName>
        <fullName evidence="6">Methylthioribose-1-phosphate isomerase</fullName>
        <shortName evidence="6">M1Pi</shortName>
        <shortName evidence="6">MTR-1-P isomerase</shortName>
        <ecNumber evidence="6">5.3.1.23</ecNumber>
    </recommendedName>
    <alternativeName>
        <fullName evidence="6">S-methyl-5-thioribose-1-phosphate isomerase</fullName>
    </alternativeName>
    <alternativeName>
        <fullName evidence="6">Translation initiation factor eIF-2B subunit alpha/beta/delta-like protein</fullName>
    </alternativeName>
</protein>
<dbReference type="HAMAP" id="MF_01678">
    <property type="entry name" value="Salvage_MtnA"/>
    <property type="match status" value="1"/>
</dbReference>
<comment type="pathway">
    <text evidence="6">Amino-acid biosynthesis; L-methionine biosynthesis via salvage pathway; L-methionine from S-methyl-5-thio-alpha-D-ribose 1-phosphate: step 1/6.</text>
</comment>
<dbReference type="InterPro" id="IPR011559">
    <property type="entry name" value="Initiation_fac_2B_a/b/d"/>
</dbReference>
<keyword evidence="8" id="KW-1185">Reference proteome</keyword>
<dbReference type="STRING" id="456900.A0A195D6J3"/>
<dbReference type="PANTHER" id="PTHR43475">
    <property type="entry name" value="METHYLTHIORIBOSE-1-PHOSPHATE ISOMERASE"/>
    <property type="match status" value="1"/>
</dbReference>
<evidence type="ECO:0000256" key="2">
    <source>
        <dbReference type="ARBA" id="ARBA00022605"/>
    </source>
</evidence>
<dbReference type="InterPro" id="IPR005251">
    <property type="entry name" value="IF-M1Pi"/>
</dbReference>
<dbReference type="Pfam" id="PF01008">
    <property type="entry name" value="IF-2B"/>
    <property type="match status" value="1"/>
</dbReference>
<comment type="similarity">
    <text evidence="6">Belongs to the eIF-2B alpha/beta/delta subunits family. MtnA subfamily.</text>
</comment>
<dbReference type="NCBIfam" id="TIGR00524">
    <property type="entry name" value="eIF-2B_rel"/>
    <property type="match status" value="1"/>
</dbReference>
<dbReference type="AlphaFoldDB" id="A0A195D6J3"/>
<dbReference type="InterPro" id="IPR037171">
    <property type="entry name" value="NagB/RpiA_transferase-like"/>
</dbReference>
<dbReference type="OrthoDB" id="2461at2759"/>
<accession>A0A195D6J3</accession>
<keyword evidence="5 6" id="KW-0539">Nucleus</keyword>
<dbReference type="InterPro" id="IPR000649">
    <property type="entry name" value="IF-2B-related"/>
</dbReference>
<dbReference type="GO" id="GO:0046523">
    <property type="term" value="F:S-methyl-5-thioribose-1-phosphate isomerase activity"/>
    <property type="evidence" value="ECO:0007669"/>
    <property type="project" value="UniProtKB-UniRule"/>
</dbReference>
<comment type="function">
    <text evidence="6">Catalyzes the interconversion of methylthioribose-1-phosphate (MTR-1-P) into methylthioribulose-1-phosphate (MTRu-1-P).</text>
</comment>
<evidence type="ECO:0000313" key="8">
    <source>
        <dbReference type="Proteomes" id="UP000078542"/>
    </source>
</evidence>
<dbReference type="FunFam" id="1.20.120.420:FF:000003">
    <property type="entry name" value="Methylthioribose-1-phosphate isomerase"/>
    <property type="match status" value="1"/>
</dbReference>
<feature type="active site" description="Proton donor" evidence="6">
    <location>
        <position position="251"/>
    </location>
</feature>
<dbReference type="NCBIfam" id="NF004326">
    <property type="entry name" value="PRK05720.1"/>
    <property type="match status" value="1"/>
</dbReference>
<dbReference type="GO" id="GO:0005737">
    <property type="term" value="C:cytoplasm"/>
    <property type="evidence" value="ECO:0007669"/>
    <property type="project" value="UniProtKB-SubCell"/>
</dbReference>
<dbReference type="InterPro" id="IPR027363">
    <property type="entry name" value="M1Pi_N"/>
</dbReference>